<dbReference type="FunCoup" id="A0A2G5ECU2">
    <property type="interactions" value="1669"/>
</dbReference>
<dbReference type="PROSITE" id="PS50174">
    <property type="entry name" value="G_PATCH"/>
    <property type="match status" value="1"/>
</dbReference>
<dbReference type="InParanoid" id="A0A2G5ECU2"/>
<dbReference type="InterPro" id="IPR039249">
    <property type="entry name" value="GPATCH11"/>
</dbReference>
<dbReference type="PANTHER" id="PTHR21032:SF0">
    <property type="entry name" value="G PATCH DOMAIN-CONTAINING PROTEIN 11"/>
    <property type="match status" value="1"/>
</dbReference>
<proteinExistence type="predicted"/>
<feature type="compositionally biased region" description="Basic and acidic residues" evidence="1">
    <location>
        <begin position="194"/>
        <end position="206"/>
    </location>
</feature>
<feature type="region of interest" description="Disordered" evidence="1">
    <location>
        <begin position="194"/>
        <end position="222"/>
    </location>
</feature>
<evidence type="ECO:0000313" key="3">
    <source>
        <dbReference type="EMBL" id="PIA53387.1"/>
    </source>
</evidence>
<dbReference type="EMBL" id="KZ305026">
    <property type="protein sequence ID" value="PIA53387.1"/>
    <property type="molecule type" value="Genomic_DNA"/>
</dbReference>
<name>A0A2G5ECU2_AQUCA</name>
<dbReference type="AlphaFoldDB" id="A0A2G5ECU2"/>
<dbReference type="OrthoDB" id="786951at2759"/>
<evidence type="ECO:0000256" key="1">
    <source>
        <dbReference type="SAM" id="MobiDB-lite"/>
    </source>
</evidence>
<dbReference type="Pfam" id="PF01585">
    <property type="entry name" value="G-patch"/>
    <property type="match status" value="1"/>
</dbReference>
<feature type="compositionally biased region" description="Acidic residues" evidence="1">
    <location>
        <begin position="207"/>
        <end position="222"/>
    </location>
</feature>
<evidence type="ECO:0000259" key="2">
    <source>
        <dbReference type="PROSITE" id="PS50174"/>
    </source>
</evidence>
<feature type="domain" description="G-patch" evidence="2">
    <location>
        <begin position="83"/>
        <end position="129"/>
    </location>
</feature>
<evidence type="ECO:0000313" key="4">
    <source>
        <dbReference type="Proteomes" id="UP000230069"/>
    </source>
</evidence>
<dbReference type="GO" id="GO:0000776">
    <property type="term" value="C:kinetochore"/>
    <property type="evidence" value="ECO:0007669"/>
    <property type="project" value="TreeGrafter"/>
</dbReference>
<gene>
    <name evidence="3" type="ORF">AQUCO_00900160v1</name>
</gene>
<keyword evidence="4" id="KW-1185">Reference proteome</keyword>
<dbReference type="PANTHER" id="PTHR21032">
    <property type="entry name" value="G PATCH DOMAIN-CONTAINING PROTEIN 11"/>
    <property type="match status" value="1"/>
</dbReference>
<reference evidence="3 4" key="1">
    <citation type="submission" date="2017-09" db="EMBL/GenBank/DDBJ databases">
        <title>WGS assembly of Aquilegia coerulea Goldsmith.</title>
        <authorList>
            <person name="Hodges S."/>
            <person name="Kramer E."/>
            <person name="Nordborg M."/>
            <person name="Tomkins J."/>
            <person name="Borevitz J."/>
            <person name="Derieg N."/>
            <person name="Yan J."/>
            <person name="Mihaltcheva S."/>
            <person name="Hayes R.D."/>
            <person name="Rokhsar D."/>
        </authorList>
    </citation>
    <scope>NUCLEOTIDE SEQUENCE [LARGE SCALE GENOMIC DNA]</scope>
    <source>
        <strain evidence="4">cv. Goldsmith</strain>
    </source>
</reference>
<dbReference type="STRING" id="218851.A0A2G5ECU2"/>
<sequence>MAAQVQDGEDDDYMADLSRFLPPEETSRLSNKNLNFETLANQPSKKKLKTLINWQQQRKIDREKKQREEDEKTLVNMESAIPQSNIGFKMLKQMGYKPGSALGKDGSGQAQPVGLEIRRSRAGVGREDPVKEKIRIDLAKEENQKKEEENLMLDFGTRKKSEWRIRRVIVNYRKARASLAQLENEDIILEPKKKKEEEDGVKHDKEEEGAEQEDKEEEEEEEEVITEEVKKKILIKVRLIFLLCNCRLYLLSMFYVENNFHACPDARTDLLEVRQHKLKFICACKFDVLFTNYCF</sequence>
<dbReference type="InterPro" id="IPR000467">
    <property type="entry name" value="G_patch_dom"/>
</dbReference>
<dbReference type="Proteomes" id="UP000230069">
    <property type="component" value="Unassembled WGS sequence"/>
</dbReference>
<dbReference type="SMART" id="SM00443">
    <property type="entry name" value="G_patch"/>
    <property type="match status" value="1"/>
</dbReference>
<organism evidence="3 4">
    <name type="scientific">Aquilegia coerulea</name>
    <name type="common">Rocky mountain columbine</name>
    <dbReference type="NCBI Taxonomy" id="218851"/>
    <lineage>
        <taxon>Eukaryota</taxon>
        <taxon>Viridiplantae</taxon>
        <taxon>Streptophyta</taxon>
        <taxon>Embryophyta</taxon>
        <taxon>Tracheophyta</taxon>
        <taxon>Spermatophyta</taxon>
        <taxon>Magnoliopsida</taxon>
        <taxon>Ranunculales</taxon>
        <taxon>Ranunculaceae</taxon>
        <taxon>Thalictroideae</taxon>
        <taxon>Aquilegia</taxon>
    </lineage>
</organism>
<accession>A0A2G5ECU2</accession>
<dbReference type="GO" id="GO:0003676">
    <property type="term" value="F:nucleic acid binding"/>
    <property type="evidence" value="ECO:0007669"/>
    <property type="project" value="InterPro"/>
</dbReference>
<protein>
    <recommendedName>
        <fullName evidence="2">G-patch domain-containing protein</fullName>
    </recommendedName>
</protein>